<dbReference type="GO" id="GO:0000725">
    <property type="term" value="P:recombinational repair"/>
    <property type="evidence" value="ECO:0007669"/>
    <property type="project" value="TreeGrafter"/>
</dbReference>
<dbReference type="EMBL" id="FZNP01000010">
    <property type="protein sequence ID" value="SNS07955.1"/>
    <property type="molecule type" value="Genomic_DNA"/>
</dbReference>
<evidence type="ECO:0000256" key="11">
    <source>
        <dbReference type="ARBA" id="ARBA00023235"/>
    </source>
</evidence>
<dbReference type="AlphaFoldDB" id="A0A239BIM5"/>
<feature type="compositionally biased region" description="Low complexity" evidence="16">
    <location>
        <begin position="530"/>
        <end position="544"/>
    </location>
</feature>
<dbReference type="InterPro" id="IPR013986">
    <property type="entry name" value="DExx_box_DNA_helicase_dom_sf"/>
</dbReference>
<dbReference type="Gene3D" id="3.40.50.300">
    <property type="entry name" value="P-loop containing nucleotide triphosphate hydrolases"/>
    <property type="match status" value="3"/>
</dbReference>
<dbReference type="PROSITE" id="PS51217">
    <property type="entry name" value="UVRD_HELICASE_CTER"/>
    <property type="match status" value="1"/>
</dbReference>
<feature type="domain" description="UvrD-like helicase C-terminal" evidence="18">
    <location>
        <begin position="352"/>
        <end position="764"/>
    </location>
</feature>
<dbReference type="InterPro" id="IPR027417">
    <property type="entry name" value="P-loop_NTPase"/>
</dbReference>
<evidence type="ECO:0000256" key="5">
    <source>
        <dbReference type="ARBA" id="ARBA00022801"/>
    </source>
</evidence>
<accession>A0A239BIM5</accession>
<keyword evidence="11" id="KW-0413">Isomerase</keyword>
<dbReference type="GO" id="GO:0003677">
    <property type="term" value="F:DNA binding"/>
    <property type="evidence" value="ECO:0007669"/>
    <property type="project" value="UniProtKB-KW"/>
</dbReference>
<evidence type="ECO:0000259" key="18">
    <source>
        <dbReference type="PROSITE" id="PS51217"/>
    </source>
</evidence>
<evidence type="ECO:0000256" key="10">
    <source>
        <dbReference type="ARBA" id="ARBA00023204"/>
    </source>
</evidence>
<dbReference type="GO" id="GO:0033202">
    <property type="term" value="C:DNA helicase complex"/>
    <property type="evidence" value="ECO:0007669"/>
    <property type="project" value="TreeGrafter"/>
</dbReference>
<keyword evidence="8 15" id="KW-0067">ATP-binding</keyword>
<evidence type="ECO:0000256" key="15">
    <source>
        <dbReference type="PROSITE-ProRule" id="PRU00560"/>
    </source>
</evidence>
<proteinExistence type="inferred from homology"/>
<keyword evidence="9" id="KW-0238">DNA-binding</keyword>
<comment type="catalytic activity">
    <reaction evidence="12">
        <text>Couples ATP hydrolysis with the unwinding of duplex DNA by translocating in the 3'-5' direction.</text>
        <dbReference type="EC" id="5.6.2.4"/>
    </reaction>
</comment>
<sequence>MITPGELARLLEIPAPTEEQARVVEAPMAPMAVIAGAGSGKSETMAARVVWLVANGFVRPERVLGLTFTRKAAAELGVRVRKRLDRLREVLPGDELDRLGGEALFDGEPMVSTYHSYAARLFGDHALREALEPTMRLISPAVAWQICSRVVDAYHGPMDRIDWQPDTVTKAVMELSGDLSEHLRTAEDVRKVGAWLDERLAAVKKPLKAQRDILAKHAVREQLMPLIGAYGRAKADREVIDHGDQMALAARIAHKHPEVGMIERSRFSVVLLDEYQDTSQAQLVLLRSLFAGGHPVTAVGDPCQSIYGWRGASAGNLLRFAYDFPSQPAAAPGGRPVAAPVVQLSRSFRNGEQILEAAARVQEELRAETKAVPRLIPGAGREGRGRVECALFPTVEDEADRIAARIAGLMAADPETAPDGGPQAEPLRYSGVAVLARKRSQFPLIRRALEARGIPVEVVGLGGLLTVPEVQDVVATLRVMHDPTAGASLARLLTGPRWRLGPRDLVALGRRARALAQEAARDITRPGPAPSAAPGEGPGPALGAPPGGGPDPASGAASGSVSATAPGPASAVGPVSASGATSGAESGVATREGPGAAAGAVPASGIAPGEGAGEGEDGDDPLRQLVSELNQETGSLVDALDDLGPPDAFSPEGYGRLRRLRDELRVLRGQVGLPLPDLVNEVERALGLDIEVAARSGLDPVTARADLDAFIDAAATFAGDAEDPTLGAFLAYLKAAETEEFGLEAGRVGETDSVKLLTVHASKGLEWPVVVVPGLAYTPQKNGSPAKGSIFPSPPQNATRWTANPRVLPFMLRGDRADLPALTGLDKDDLSVFDQACSERDLREERRLAYVAVTRASSLLITTGYWWGSSGRPLGPSPFLEEVRAVCLAGAGSVAVWADPPEEGAANPLLADPEEAHWPIAPGERGRSDLSARARYEAVVEGARMVEDEMAGRTRHWAGDTGLSDADRGRMTAWARDVELLLAERDRGRGGDGLVVELPAHLSVSSLVSLARDPAALARQIRRPMPRPPAPYARRGTAFHTWLEGRWGQQRLLDPDELPGAADEGAADDAHLAVLRERFERSEWAAREPLDIEVPFETIIGDRLVRGRMDAVFRSRDGGYEVVDWKTGSPPRGDEARFAAVQLAAYRLAWAELAGVDVARVSAAFHYVSAEVTVRPADLLDAAGLAALLDGVPAA</sequence>
<feature type="region of interest" description="Disordered" evidence="16">
    <location>
        <begin position="517"/>
        <end position="621"/>
    </location>
</feature>
<dbReference type="PANTHER" id="PTHR11070:SF55">
    <property type="entry name" value="DNA 3'-5' HELICASE"/>
    <property type="match status" value="1"/>
</dbReference>
<dbReference type="InterPro" id="IPR014016">
    <property type="entry name" value="UvrD-like_ATP-bd"/>
</dbReference>
<keyword evidence="20" id="KW-1185">Reference proteome</keyword>
<dbReference type="InterPro" id="IPR011604">
    <property type="entry name" value="PDDEXK-like_dom_sf"/>
</dbReference>
<dbReference type="Gene3D" id="1.10.10.160">
    <property type="match status" value="1"/>
</dbReference>
<dbReference type="GO" id="GO:0043138">
    <property type="term" value="F:3'-5' DNA helicase activity"/>
    <property type="evidence" value="ECO:0007669"/>
    <property type="project" value="UniProtKB-EC"/>
</dbReference>
<dbReference type="InterPro" id="IPR014017">
    <property type="entry name" value="DNA_helicase_UvrD-like_C"/>
</dbReference>
<gene>
    <name evidence="19" type="ORF">SAMN06265355_110264</name>
</gene>
<dbReference type="InterPro" id="IPR011335">
    <property type="entry name" value="Restrct_endonuc-II-like"/>
</dbReference>
<keyword evidence="2" id="KW-0540">Nuclease</keyword>
<evidence type="ECO:0000256" key="6">
    <source>
        <dbReference type="ARBA" id="ARBA00022806"/>
    </source>
</evidence>
<feature type="compositionally biased region" description="Low complexity" evidence="16">
    <location>
        <begin position="551"/>
        <end position="609"/>
    </location>
</feature>
<evidence type="ECO:0000313" key="20">
    <source>
        <dbReference type="Proteomes" id="UP000198420"/>
    </source>
</evidence>
<evidence type="ECO:0000256" key="12">
    <source>
        <dbReference type="ARBA" id="ARBA00034617"/>
    </source>
</evidence>
<dbReference type="Pfam" id="PF12705">
    <property type="entry name" value="PDDEXK_1"/>
    <property type="match status" value="1"/>
</dbReference>
<dbReference type="SUPFAM" id="SSF52540">
    <property type="entry name" value="P-loop containing nucleoside triphosphate hydrolases"/>
    <property type="match status" value="1"/>
</dbReference>
<evidence type="ECO:0000313" key="19">
    <source>
        <dbReference type="EMBL" id="SNS07955.1"/>
    </source>
</evidence>
<evidence type="ECO:0000256" key="9">
    <source>
        <dbReference type="ARBA" id="ARBA00023125"/>
    </source>
</evidence>
<dbReference type="EC" id="5.6.2.4" evidence="13"/>
<evidence type="ECO:0000256" key="14">
    <source>
        <dbReference type="ARBA" id="ARBA00048988"/>
    </source>
</evidence>
<dbReference type="Pfam" id="PF00580">
    <property type="entry name" value="UvrD-helicase"/>
    <property type="match status" value="1"/>
</dbReference>
<dbReference type="InterPro" id="IPR000212">
    <property type="entry name" value="DNA_helicase_UvrD/REP"/>
</dbReference>
<comment type="similarity">
    <text evidence="1">Belongs to the helicase family. UvrD subfamily.</text>
</comment>
<dbReference type="Gene3D" id="1.10.486.10">
    <property type="entry name" value="PCRA, domain 4"/>
    <property type="match status" value="2"/>
</dbReference>
<evidence type="ECO:0000256" key="4">
    <source>
        <dbReference type="ARBA" id="ARBA00022763"/>
    </source>
</evidence>
<name>A0A239BIM5_9ACTN</name>
<comment type="catalytic activity">
    <reaction evidence="14">
        <text>ATP + H2O = ADP + phosphate + H(+)</text>
        <dbReference type="Rhea" id="RHEA:13065"/>
        <dbReference type="ChEBI" id="CHEBI:15377"/>
        <dbReference type="ChEBI" id="CHEBI:15378"/>
        <dbReference type="ChEBI" id="CHEBI:30616"/>
        <dbReference type="ChEBI" id="CHEBI:43474"/>
        <dbReference type="ChEBI" id="CHEBI:456216"/>
        <dbReference type="EC" id="5.6.2.4"/>
    </reaction>
</comment>
<dbReference type="GO" id="GO:0005524">
    <property type="term" value="F:ATP binding"/>
    <property type="evidence" value="ECO:0007669"/>
    <property type="project" value="UniProtKB-UniRule"/>
</dbReference>
<protein>
    <recommendedName>
        <fullName evidence="13">DNA 3'-5' helicase</fullName>
        <ecNumber evidence="13">5.6.2.4</ecNumber>
    </recommendedName>
</protein>
<evidence type="ECO:0000256" key="7">
    <source>
        <dbReference type="ARBA" id="ARBA00022839"/>
    </source>
</evidence>
<evidence type="ECO:0000256" key="8">
    <source>
        <dbReference type="ARBA" id="ARBA00022840"/>
    </source>
</evidence>
<keyword evidence="3 15" id="KW-0547">Nucleotide-binding</keyword>
<evidence type="ECO:0000256" key="2">
    <source>
        <dbReference type="ARBA" id="ARBA00022722"/>
    </source>
</evidence>
<dbReference type="SUPFAM" id="SSF52980">
    <property type="entry name" value="Restriction endonuclease-like"/>
    <property type="match status" value="1"/>
</dbReference>
<keyword evidence="4" id="KW-0227">DNA damage</keyword>
<dbReference type="GO" id="GO:0005829">
    <property type="term" value="C:cytosol"/>
    <property type="evidence" value="ECO:0007669"/>
    <property type="project" value="TreeGrafter"/>
</dbReference>
<dbReference type="CDD" id="cd17932">
    <property type="entry name" value="DEXQc_UvrD"/>
    <property type="match status" value="1"/>
</dbReference>
<dbReference type="Proteomes" id="UP000198420">
    <property type="component" value="Unassembled WGS sequence"/>
</dbReference>
<organism evidence="19 20">
    <name type="scientific">Actinomadura mexicana</name>
    <dbReference type="NCBI Taxonomy" id="134959"/>
    <lineage>
        <taxon>Bacteria</taxon>
        <taxon>Bacillati</taxon>
        <taxon>Actinomycetota</taxon>
        <taxon>Actinomycetes</taxon>
        <taxon>Streptosporangiales</taxon>
        <taxon>Thermomonosporaceae</taxon>
        <taxon>Actinomadura</taxon>
    </lineage>
</organism>
<evidence type="ECO:0000256" key="3">
    <source>
        <dbReference type="ARBA" id="ARBA00022741"/>
    </source>
</evidence>
<keyword evidence="6 15" id="KW-0347">Helicase</keyword>
<keyword evidence="5 15" id="KW-0378">Hydrolase</keyword>
<dbReference type="RefSeq" id="WP_245919777.1">
    <property type="nucleotide sequence ID" value="NZ_FZNP01000010.1"/>
</dbReference>
<keyword evidence="7" id="KW-0269">Exonuclease</keyword>
<reference evidence="20" key="1">
    <citation type="submission" date="2017-06" db="EMBL/GenBank/DDBJ databases">
        <authorList>
            <person name="Varghese N."/>
            <person name="Submissions S."/>
        </authorList>
    </citation>
    <scope>NUCLEOTIDE SEQUENCE [LARGE SCALE GENOMIC DNA]</scope>
    <source>
        <strain evidence="20">DSM 44485</strain>
    </source>
</reference>
<evidence type="ECO:0000259" key="17">
    <source>
        <dbReference type="PROSITE" id="PS51198"/>
    </source>
</evidence>
<dbReference type="Pfam" id="PF13361">
    <property type="entry name" value="UvrD_C"/>
    <property type="match status" value="2"/>
</dbReference>
<dbReference type="GO" id="GO:0004527">
    <property type="term" value="F:exonuclease activity"/>
    <property type="evidence" value="ECO:0007669"/>
    <property type="project" value="UniProtKB-KW"/>
</dbReference>
<dbReference type="PROSITE" id="PS51198">
    <property type="entry name" value="UVRD_HELICASE_ATP_BIND"/>
    <property type="match status" value="1"/>
</dbReference>
<evidence type="ECO:0000256" key="13">
    <source>
        <dbReference type="ARBA" id="ARBA00034808"/>
    </source>
</evidence>
<dbReference type="Gene3D" id="3.90.320.10">
    <property type="match status" value="1"/>
</dbReference>
<feature type="binding site" evidence="15">
    <location>
        <begin position="35"/>
        <end position="42"/>
    </location>
    <ligand>
        <name>ATP</name>
        <dbReference type="ChEBI" id="CHEBI:30616"/>
    </ligand>
</feature>
<dbReference type="InterPro" id="IPR038726">
    <property type="entry name" value="PDDEXK_AddAB-type"/>
</dbReference>
<evidence type="ECO:0000256" key="16">
    <source>
        <dbReference type="SAM" id="MobiDB-lite"/>
    </source>
</evidence>
<dbReference type="PANTHER" id="PTHR11070">
    <property type="entry name" value="UVRD / RECB / PCRA DNA HELICASE FAMILY MEMBER"/>
    <property type="match status" value="1"/>
</dbReference>
<keyword evidence="10" id="KW-0234">DNA repair</keyword>
<feature type="domain" description="UvrD-like helicase ATP-binding" evidence="17">
    <location>
        <begin position="14"/>
        <end position="351"/>
    </location>
</feature>
<evidence type="ECO:0000256" key="1">
    <source>
        <dbReference type="ARBA" id="ARBA00009922"/>
    </source>
</evidence>